<protein>
    <submittedName>
        <fullName evidence="1">Uncharacterized protein</fullName>
    </submittedName>
</protein>
<evidence type="ECO:0000313" key="2">
    <source>
        <dbReference type="Proteomes" id="UP001059401"/>
    </source>
</evidence>
<keyword evidence="2" id="KW-1185">Reference proteome</keyword>
<dbReference type="EMBL" id="CP038802">
    <property type="protein sequence ID" value="UTY27650.1"/>
    <property type="molecule type" value="Genomic_DNA"/>
</dbReference>
<reference evidence="1" key="1">
    <citation type="submission" date="2019-04" db="EMBL/GenBank/DDBJ databases">
        <title>Whole genome sequencing of oral phylogroup 2 treponemes.</title>
        <authorList>
            <person name="Chan Y."/>
            <person name="Zeng H.H."/>
            <person name="Yu X.L."/>
            <person name="Leung W.K."/>
            <person name="Watt R.M."/>
        </authorList>
    </citation>
    <scope>NUCLEOTIDE SEQUENCE</scope>
    <source>
        <strain evidence="1">OMZ 847</strain>
    </source>
</reference>
<name>A0ABY5HR78_9SPIR</name>
<accession>A0ABY5HR78</accession>
<evidence type="ECO:0000313" key="1">
    <source>
        <dbReference type="EMBL" id="UTY27650.1"/>
    </source>
</evidence>
<organism evidence="1 2">
    <name type="scientific">Treponema putidum</name>
    <dbReference type="NCBI Taxonomy" id="221027"/>
    <lineage>
        <taxon>Bacteria</taxon>
        <taxon>Pseudomonadati</taxon>
        <taxon>Spirochaetota</taxon>
        <taxon>Spirochaetia</taxon>
        <taxon>Spirochaetales</taxon>
        <taxon>Treponemataceae</taxon>
        <taxon>Treponema</taxon>
    </lineage>
</organism>
<proteinExistence type="predicted"/>
<gene>
    <name evidence="1" type="ORF">E4N76_00605</name>
</gene>
<dbReference type="RefSeq" id="WP_255805675.1">
    <property type="nucleotide sequence ID" value="NZ_CP038802.1"/>
</dbReference>
<dbReference type="Proteomes" id="UP001059401">
    <property type="component" value="Chromosome"/>
</dbReference>
<sequence length="173" mass="19384">MIFKIVEEEKPDVEKLGEQEKEDLFISLLTGNDATTEVETSYGNFTVKFPKQKDRIAIGRLMSINRGGLPQTSFDVTTENRNLICSTLNVLVTKVPPVFEKVKKEKPNWSFEEVPDEKFLIELYQKVCTFRDELQKRFDTEGKRESGNISAGEGVAGNVESGLFDGIQGGAAE</sequence>